<protein>
    <submittedName>
        <fullName evidence="1">Uncharacterized protein</fullName>
    </submittedName>
</protein>
<dbReference type="Proteomes" id="UP000179524">
    <property type="component" value="Unassembled WGS sequence"/>
</dbReference>
<reference evidence="1 2" key="1">
    <citation type="submission" date="2016-10" db="EMBL/GenBank/DDBJ databases">
        <title>Draft genome sequences of four alkaliphilic bacteria belonging to the Anaerobacillus genus.</title>
        <authorList>
            <person name="Bassil N.M."/>
            <person name="Lloyd J.R."/>
        </authorList>
    </citation>
    <scope>NUCLEOTIDE SEQUENCE [LARGE SCALE GENOMIC DNA]</scope>
    <source>
        <strain evidence="1 2">DSM 18345</strain>
    </source>
</reference>
<name>A0A1S2LRK6_9BACI</name>
<dbReference type="OrthoDB" id="2974628at2"/>
<dbReference type="EMBL" id="MLQR01000016">
    <property type="protein sequence ID" value="OIJ14840.1"/>
    <property type="molecule type" value="Genomic_DNA"/>
</dbReference>
<proteinExistence type="predicted"/>
<sequence length="74" mass="8599">MRSWVKIVGVRNIKTEVSLLLKIKQRFKVTVRCNKCGEKYILRGKRTSEGQFETGFKRCICGNEEHLEVDANPE</sequence>
<dbReference type="RefSeq" id="WP_071309008.1">
    <property type="nucleotide sequence ID" value="NZ_MLQR01000016.1"/>
</dbReference>
<evidence type="ECO:0000313" key="1">
    <source>
        <dbReference type="EMBL" id="OIJ14840.1"/>
    </source>
</evidence>
<keyword evidence="2" id="KW-1185">Reference proteome</keyword>
<accession>A0A1S2LRK6</accession>
<evidence type="ECO:0000313" key="2">
    <source>
        <dbReference type="Proteomes" id="UP000179524"/>
    </source>
</evidence>
<gene>
    <name evidence="1" type="ORF">BKP37_07640</name>
</gene>
<dbReference type="AlphaFoldDB" id="A0A1S2LRK6"/>
<organism evidence="1 2">
    <name type="scientific">Anaerobacillus alkalilacustris</name>
    <dbReference type="NCBI Taxonomy" id="393763"/>
    <lineage>
        <taxon>Bacteria</taxon>
        <taxon>Bacillati</taxon>
        <taxon>Bacillota</taxon>
        <taxon>Bacilli</taxon>
        <taxon>Bacillales</taxon>
        <taxon>Bacillaceae</taxon>
        <taxon>Anaerobacillus</taxon>
    </lineage>
</organism>
<comment type="caution">
    <text evidence="1">The sequence shown here is derived from an EMBL/GenBank/DDBJ whole genome shotgun (WGS) entry which is preliminary data.</text>
</comment>